<dbReference type="InterPro" id="IPR051406">
    <property type="entry name" value="PLD_domain"/>
</dbReference>
<protein>
    <recommendedName>
        <fullName evidence="5">Mitochondrial cardiolipin hydrolase</fullName>
    </recommendedName>
</protein>
<keyword evidence="8" id="KW-1185">Reference proteome</keyword>
<dbReference type="PROSITE" id="PS50035">
    <property type="entry name" value="PLD"/>
    <property type="match status" value="1"/>
</dbReference>
<evidence type="ECO:0000256" key="1">
    <source>
        <dbReference type="ARBA" id="ARBA00022801"/>
    </source>
</evidence>
<gene>
    <name evidence="7" type="ORF">ECRASSUSDP1_LOCUS19568</name>
</gene>
<dbReference type="GO" id="GO:0005739">
    <property type="term" value="C:mitochondrion"/>
    <property type="evidence" value="ECO:0007669"/>
    <property type="project" value="TreeGrafter"/>
</dbReference>
<name>A0AAD2D3K0_EUPCR</name>
<evidence type="ECO:0000256" key="4">
    <source>
        <dbReference type="ARBA" id="ARBA00038012"/>
    </source>
</evidence>
<feature type="domain" description="PLD phosphodiesterase" evidence="6">
    <location>
        <begin position="183"/>
        <end position="210"/>
    </location>
</feature>
<keyword evidence="1" id="KW-0378">Hydrolase</keyword>
<keyword evidence="2" id="KW-0442">Lipid degradation</keyword>
<comment type="caution">
    <text evidence="7">The sequence shown here is derived from an EMBL/GenBank/DDBJ whole genome shotgun (WGS) entry which is preliminary data.</text>
</comment>
<dbReference type="Gene3D" id="3.30.870.10">
    <property type="entry name" value="Endonuclease Chain A"/>
    <property type="match status" value="1"/>
</dbReference>
<dbReference type="CDD" id="cd09171">
    <property type="entry name" value="PLDc_vPLD6_like"/>
    <property type="match status" value="1"/>
</dbReference>
<organism evidence="7 8">
    <name type="scientific">Euplotes crassus</name>
    <dbReference type="NCBI Taxonomy" id="5936"/>
    <lineage>
        <taxon>Eukaryota</taxon>
        <taxon>Sar</taxon>
        <taxon>Alveolata</taxon>
        <taxon>Ciliophora</taxon>
        <taxon>Intramacronucleata</taxon>
        <taxon>Spirotrichea</taxon>
        <taxon>Hypotrichia</taxon>
        <taxon>Euplotida</taxon>
        <taxon>Euplotidae</taxon>
        <taxon>Moneuplotes</taxon>
    </lineage>
</organism>
<dbReference type="GO" id="GO:0016042">
    <property type="term" value="P:lipid catabolic process"/>
    <property type="evidence" value="ECO:0007669"/>
    <property type="project" value="UniProtKB-KW"/>
</dbReference>
<dbReference type="PANTHER" id="PTHR43856">
    <property type="entry name" value="CARDIOLIPIN HYDROLASE"/>
    <property type="match status" value="1"/>
</dbReference>
<evidence type="ECO:0000256" key="2">
    <source>
        <dbReference type="ARBA" id="ARBA00022963"/>
    </source>
</evidence>
<accession>A0AAD2D3K0</accession>
<sequence length="264" mass="30565">MELGEEELKATLKEFITETDFQEVDFQKFEEIICPIPIKNKQWAGDAILDTLFDTAEVQMKDDGDKKVLKKLKKIVCEGVKFTQDKSYGNIANDPCTLVQDSLFFPSQENVKTLCRHIESAKRNLKICVFTITDANICNSIINRHEEGIKVQVITDEECSQNEGSVIGKLAAKGIDVRTDNSIRNHMHNKFCIIDNSILCTGSFNWTVQAGKRNQENILITDYSFFVHEYLEEFERLWAQFADNIFEFKEFKKRGRKRSRRKKS</sequence>
<dbReference type="InterPro" id="IPR025202">
    <property type="entry name" value="PLD-like_dom"/>
</dbReference>
<dbReference type="InterPro" id="IPR001736">
    <property type="entry name" value="PLipase_D/transphosphatidylase"/>
</dbReference>
<evidence type="ECO:0000256" key="3">
    <source>
        <dbReference type="ARBA" id="ARBA00023098"/>
    </source>
</evidence>
<evidence type="ECO:0000313" key="7">
    <source>
        <dbReference type="EMBL" id="CAI2378173.1"/>
    </source>
</evidence>
<evidence type="ECO:0000313" key="8">
    <source>
        <dbReference type="Proteomes" id="UP001295684"/>
    </source>
</evidence>
<dbReference type="AlphaFoldDB" id="A0AAD2D3K0"/>
<dbReference type="GO" id="GO:0016891">
    <property type="term" value="F:RNA endonuclease activity producing 5'-phosphomonoesters, hydrolytic mechanism"/>
    <property type="evidence" value="ECO:0007669"/>
    <property type="project" value="TreeGrafter"/>
</dbReference>
<keyword evidence="3" id="KW-0443">Lipid metabolism</keyword>
<evidence type="ECO:0000259" key="6">
    <source>
        <dbReference type="PROSITE" id="PS50035"/>
    </source>
</evidence>
<comment type="similarity">
    <text evidence="4">Belongs to the phospholipase D family. MitoPLD/Zucchini subfamily.</text>
</comment>
<dbReference type="Proteomes" id="UP001295684">
    <property type="component" value="Unassembled WGS sequence"/>
</dbReference>
<dbReference type="EMBL" id="CAMPGE010019872">
    <property type="protein sequence ID" value="CAI2378173.1"/>
    <property type="molecule type" value="Genomic_DNA"/>
</dbReference>
<dbReference type="PANTHER" id="PTHR43856:SF1">
    <property type="entry name" value="MITOCHONDRIAL CARDIOLIPIN HYDROLASE"/>
    <property type="match status" value="1"/>
</dbReference>
<proteinExistence type="inferred from homology"/>
<evidence type="ECO:0000256" key="5">
    <source>
        <dbReference type="ARBA" id="ARBA00040549"/>
    </source>
</evidence>
<reference evidence="7" key="1">
    <citation type="submission" date="2023-07" db="EMBL/GenBank/DDBJ databases">
        <authorList>
            <consortium name="AG Swart"/>
            <person name="Singh M."/>
            <person name="Singh A."/>
            <person name="Seah K."/>
            <person name="Emmerich C."/>
        </authorList>
    </citation>
    <scope>NUCLEOTIDE SEQUENCE</scope>
    <source>
        <strain evidence="7">DP1</strain>
    </source>
</reference>
<dbReference type="SUPFAM" id="SSF56024">
    <property type="entry name" value="Phospholipase D/nuclease"/>
    <property type="match status" value="1"/>
</dbReference>
<dbReference type="Pfam" id="PF13091">
    <property type="entry name" value="PLDc_2"/>
    <property type="match status" value="1"/>
</dbReference>